<feature type="domain" description="SH3b" evidence="3">
    <location>
        <begin position="227"/>
        <end position="288"/>
    </location>
</feature>
<name>A0A9D2U3E3_9FIRM</name>
<dbReference type="Proteomes" id="UP000823850">
    <property type="component" value="Unassembled WGS sequence"/>
</dbReference>
<comment type="caution">
    <text evidence="4">The sequence shown here is derived from an EMBL/GenBank/DDBJ whole genome shotgun (WGS) entry which is preliminary data.</text>
</comment>
<feature type="coiled-coil region" evidence="1">
    <location>
        <begin position="178"/>
        <end position="208"/>
    </location>
</feature>
<reference evidence="4" key="1">
    <citation type="journal article" date="2021" name="PeerJ">
        <title>Extensive microbial diversity within the chicken gut microbiome revealed by metagenomics and culture.</title>
        <authorList>
            <person name="Gilroy R."/>
            <person name="Ravi A."/>
            <person name="Getino M."/>
            <person name="Pursley I."/>
            <person name="Horton D.L."/>
            <person name="Alikhan N.F."/>
            <person name="Baker D."/>
            <person name="Gharbi K."/>
            <person name="Hall N."/>
            <person name="Watson M."/>
            <person name="Adriaenssens E.M."/>
            <person name="Foster-Nyarko E."/>
            <person name="Jarju S."/>
            <person name="Secka A."/>
            <person name="Antonio M."/>
            <person name="Oren A."/>
            <person name="Chaudhuri R.R."/>
            <person name="La Ragione R."/>
            <person name="Hildebrand F."/>
            <person name="Pallen M.J."/>
        </authorList>
    </citation>
    <scope>NUCLEOTIDE SEQUENCE</scope>
    <source>
        <strain evidence="4">ChiW19-6364</strain>
    </source>
</reference>
<reference evidence="4" key="2">
    <citation type="submission" date="2021-04" db="EMBL/GenBank/DDBJ databases">
        <authorList>
            <person name="Gilroy R."/>
        </authorList>
    </citation>
    <scope>NUCLEOTIDE SEQUENCE</scope>
    <source>
        <strain evidence="4">ChiW19-6364</strain>
    </source>
</reference>
<feature type="region of interest" description="Disordered" evidence="2">
    <location>
        <begin position="30"/>
        <end position="65"/>
    </location>
</feature>
<feature type="non-terminal residue" evidence="4">
    <location>
        <position position="1"/>
    </location>
</feature>
<accession>A0A9D2U3E3</accession>
<evidence type="ECO:0000256" key="2">
    <source>
        <dbReference type="SAM" id="MobiDB-lite"/>
    </source>
</evidence>
<dbReference type="PROSITE" id="PS51781">
    <property type="entry name" value="SH3B"/>
    <property type="match status" value="1"/>
</dbReference>
<evidence type="ECO:0000313" key="4">
    <source>
        <dbReference type="EMBL" id="HJD39631.1"/>
    </source>
</evidence>
<evidence type="ECO:0000313" key="5">
    <source>
        <dbReference type="Proteomes" id="UP000823850"/>
    </source>
</evidence>
<dbReference type="InterPro" id="IPR003646">
    <property type="entry name" value="SH3-like_bac-type"/>
</dbReference>
<protein>
    <submittedName>
        <fullName evidence="4">SH3 domain-containing protein</fullName>
    </submittedName>
</protein>
<sequence>YILLGLAILAVLLILFFGGRALIGIFRSEPAPEKQQTEQEKNSSEDTDTDEEKVEDTDTDTNALEENAYPEVNTLIESFYAAWGQKDTDAMKKLTDNFSTTDETKVANATYIESYDNVQVYTKKGLDDDSYVVFVSYDLKFQGIDTPAPGLSELYVMKDKNGDWMIHNDESDEDVQECLEKTRQEKDVQELIAQLEEQYDQALESDEELSAYLAQLGEETNTALMADDGEMLTASQDCNVRAEASTASKVLGRLQAGDQVKKLENTDNGWIKIEYKGEEAYVHADLLQ</sequence>
<dbReference type="Gene3D" id="2.30.30.40">
    <property type="entry name" value="SH3 Domains"/>
    <property type="match status" value="1"/>
</dbReference>
<evidence type="ECO:0000259" key="3">
    <source>
        <dbReference type="PROSITE" id="PS51781"/>
    </source>
</evidence>
<feature type="compositionally biased region" description="Acidic residues" evidence="2">
    <location>
        <begin position="45"/>
        <end position="59"/>
    </location>
</feature>
<dbReference type="SMART" id="SM00287">
    <property type="entry name" value="SH3b"/>
    <property type="match status" value="1"/>
</dbReference>
<gene>
    <name evidence="4" type="ORF">H9913_06340</name>
</gene>
<proteinExistence type="predicted"/>
<dbReference type="AlphaFoldDB" id="A0A9D2U3E3"/>
<evidence type="ECO:0000256" key="1">
    <source>
        <dbReference type="SAM" id="Coils"/>
    </source>
</evidence>
<dbReference type="Pfam" id="PF08239">
    <property type="entry name" value="SH3_3"/>
    <property type="match status" value="1"/>
</dbReference>
<keyword evidence="1" id="KW-0175">Coiled coil</keyword>
<dbReference type="EMBL" id="DWUX01000119">
    <property type="protein sequence ID" value="HJD39631.1"/>
    <property type="molecule type" value="Genomic_DNA"/>
</dbReference>
<organism evidence="4 5">
    <name type="scientific">Candidatus Blautia stercoripullorum</name>
    <dbReference type="NCBI Taxonomy" id="2838502"/>
    <lineage>
        <taxon>Bacteria</taxon>
        <taxon>Bacillati</taxon>
        <taxon>Bacillota</taxon>
        <taxon>Clostridia</taxon>
        <taxon>Lachnospirales</taxon>
        <taxon>Lachnospiraceae</taxon>
        <taxon>Blautia</taxon>
    </lineage>
</organism>
<feature type="compositionally biased region" description="Basic and acidic residues" evidence="2">
    <location>
        <begin position="30"/>
        <end position="44"/>
    </location>
</feature>